<keyword evidence="2" id="KW-1185">Reference proteome</keyword>
<dbReference type="EMBL" id="BJLQ01000014">
    <property type="protein sequence ID" value="GEA84373.1"/>
    <property type="molecule type" value="Genomic_DNA"/>
</dbReference>
<evidence type="ECO:0000313" key="2">
    <source>
        <dbReference type="Proteomes" id="UP000320461"/>
    </source>
</evidence>
<dbReference type="OrthoDB" id="4823842at2"/>
<dbReference type="AlphaFoldDB" id="A0A4Y3KKE5"/>
<sequence>MLTELESRLADVLGAALPAPFGGRVRRRGAAGPAGAGPVVRLGVEGFVPLEPDVFSTRPEIAAGASTLRRVVRLRVTIGLDVTTDPPGDRLGELAGTDALLYALQDPAVRSASALVAPGDQGFRLDGIDLLEVGAQDDDPDVLVGAEGWFWPVGVAGQDGREITHALVREVRLPMRLTFDAPLVAGAAAVACDLTFGATGTLDVASGPGGAPTTAAPFGAVALRLLDDGGGPGAGVLDTAASPPGTTVVATVDADGAAFTYTPPAAAAREHLVVLAHAGTGAGARTGMELARFDLVVTS</sequence>
<protein>
    <submittedName>
        <fullName evidence="1">Uncharacterized protein</fullName>
    </submittedName>
</protein>
<gene>
    <name evidence="1" type="ORF">CGE01nite_16240</name>
</gene>
<evidence type="ECO:0000313" key="1">
    <source>
        <dbReference type="EMBL" id="GEA84373.1"/>
    </source>
</evidence>
<name>A0A4Y3KKE5_9CELL</name>
<dbReference type="RefSeq" id="WP_048342152.1">
    <property type="nucleotide sequence ID" value="NZ_BJLQ01000014.1"/>
</dbReference>
<accession>A0A4Y3KKE5</accession>
<proteinExistence type="predicted"/>
<reference evidence="1 2" key="1">
    <citation type="submission" date="2019-06" db="EMBL/GenBank/DDBJ databases">
        <title>Whole genome shotgun sequence of Cellulomonas gelida NBRC 3748.</title>
        <authorList>
            <person name="Hosoyama A."/>
            <person name="Uohara A."/>
            <person name="Ohji S."/>
            <person name="Ichikawa N."/>
        </authorList>
    </citation>
    <scope>NUCLEOTIDE SEQUENCE [LARGE SCALE GENOMIC DNA]</scope>
    <source>
        <strain evidence="1 2">NBRC 3748</strain>
    </source>
</reference>
<dbReference type="Proteomes" id="UP000320461">
    <property type="component" value="Unassembled WGS sequence"/>
</dbReference>
<organism evidence="1 2">
    <name type="scientific">Cellulomonas gelida</name>
    <dbReference type="NCBI Taxonomy" id="1712"/>
    <lineage>
        <taxon>Bacteria</taxon>
        <taxon>Bacillati</taxon>
        <taxon>Actinomycetota</taxon>
        <taxon>Actinomycetes</taxon>
        <taxon>Micrococcales</taxon>
        <taxon>Cellulomonadaceae</taxon>
        <taxon>Cellulomonas</taxon>
    </lineage>
</organism>
<comment type="caution">
    <text evidence="1">The sequence shown here is derived from an EMBL/GenBank/DDBJ whole genome shotgun (WGS) entry which is preliminary data.</text>
</comment>